<dbReference type="CDD" id="cd00093">
    <property type="entry name" value="HTH_XRE"/>
    <property type="match status" value="1"/>
</dbReference>
<sequence>MNKNLLKYHIAKNDMSLEQFSKVLGINVSTLSRKLNGESDFTRNEIVLIKIALKLSADDIDTIFFI</sequence>
<proteinExistence type="predicted"/>
<dbReference type="AlphaFoldDB" id="A0A6N3A117"/>
<evidence type="ECO:0000259" key="1">
    <source>
        <dbReference type="PROSITE" id="PS50943"/>
    </source>
</evidence>
<dbReference type="EMBL" id="CACRUX010000021">
    <property type="protein sequence ID" value="VYT83848.1"/>
    <property type="molecule type" value="Genomic_DNA"/>
</dbReference>
<dbReference type="Gene3D" id="1.10.260.40">
    <property type="entry name" value="lambda repressor-like DNA-binding domains"/>
    <property type="match status" value="1"/>
</dbReference>
<feature type="domain" description="HTH cro/C1-type" evidence="1">
    <location>
        <begin position="6"/>
        <end position="60"/>
    </location>
</feature>
<accession>A0A6N3A117</accession>
<dbReference type="InterPro" id="IPR010982">
    <property type="entry name" value="Lambda_DNA-bd_dom_sf"/>
</dbReference>
<organism evidence="2">
    <name type="scientific">Veillonella ratti</name>
    <dbReference type="NCBI Taxonomy" id="103892"/>
    <lineage>
        <taxon>Bacteria</taxon>
        <taxon>Bacillati</taxon>
        <taxon>Bacillota</taxon>
        <taxon>Negativicutes</taxon>
        <taxon>Veillonellales</taxon>
        <taxon>Veillonellaceae</taxon>
        <taxon>Veillonella</taxon>
    </lineage>
</organism>
<reference evidence="2" key="1">
    <citation type="submission" date="2019-11" db="EMBL/GenBank/DDBJ databases">
        <authorList>
            <person name="Feng L."/>
        </authorList>
    </citation>
    <scope>NUCLEOTIDE SEQUENCE</scope>
    <source>
        <strain evidence="2">VrattiLFYP33</strain>
    </source>
</reference>
<dbReference type="InterPro" id="IPR001387">
    <property type="entry name" value="Cro/C1-type_HTH"/>
</dbReference>
<protein>
    <recommendedName>
        <fullName evidence="1">HTH cro/C1-type domain-containing protein</fullName>
    </recommendedName>
</protein>
<dbReference type="GO" id="GO:0003677">
    <property type="term" value="F:DNA binding"/>
    <property type="evidence" value="ECO:0007669"/>
    <property type="project" value="InterPro"/>
</dbReference>
<dbReference type="RefSeq" id="WP_006555809.1">
    <property type="nucleotide sequence ID" value="NZ_CACRUX010000021.1"/>
</dbReference>
<dbReference type="PROSITE" id="PS50943">
    <property type="entry name" value="HTH_CROC1"/>
    <property type="match status" value="1"/>
</dbReference>
<gene>
    <name evidence="2" type="ORF">VRLFYP33_00576</name>
</gene>
<evidence type="ECO:0000313" key="2">
    <source>
        <dbReference type="EMBL" id="VYT83848.1"/>
    </source>
</evidence>
<name>A0A6N3A117_9FIRM</name>
<dbReference type="SUPFAM" id="SSF47413">
    <property type="entry name" value="lambda repressor-like DNA-binding domains"/>
    <property type="match status" value="1"/>
</dbReference>
<dbReference type="Pfam" id="PF01381">
    <property type="entry name" value="HTH_3"/>
    <property type="match status" value="1"/>
</dbReference>